<sequence length="397" mass="43342">MKLKAITKTKEFLSEHPRLRVLIIFAIIMLVIIFIVNNLSQPKSAEEVGGSYVASPNGAMSQKTTKYTNTTYKKIHKANEDEEVNRAENQGKTLVASSTQDISPRAPGAPELSQADRRIQELTGSHIFKEMVQREAIQKNHQNLQEEKEQQEVDQYQLKVSEKENKMQNKIQGILAKWENVSAQKVMVAKVSTVNNAGDNGQSGKNNSENIIEKAGAIVFAVLDTQLNSDQPGTPVMATIVQGKFKNAKLLGSFKREDEKLVISFDRMSLPELDHSISIKAYAINATTAQNALSSDVDNHYLLRYGGLFAAAFLQGFGDYFSQNSSSLCGGATTCIITGTQSTAEQNRTTKKALYSGLGQVGTTLAGKASAAFDRPPTVTLNQGVGMGILFMSDVKV</sequence>
<reference evidence="6 7" key="1">
    <citation type="submission" date="2019-04" db="EMBL/GenBank/DDBJ databases">
        <title>Complete genome sequencing of Piscirickettsia salmonis strain Psal-009.</title>
        <authorList>
            <person name="Schober I."/>
            <person name="Bunk B."/>
            <person name="Sproer C."/>
            <person name="Carril G.P."/>
            <person name="Riedel T."/>
            <person name="Flores-Herrera P.A."/>
            <person name="Nourdin-Galindo G."/>
            <person name="Marshall S.H."/>
            <person name="Overmann J."/>
        </authorList>
    </citation>
    <scope>NUCLEOTIDE SEQUENCE [LARGE SCALE GENOMIC DNA]</scope>
    <source>
        <strain evidence="6 7">Psal-009</strain>
    </source>
</reference>
<evidence type="ECO:0000256" key="1">
    <source>
        <dbReference type="ARBA" id="ARBA00004167"/>
    </source>
</evidence>
<evidence type="ECO:0000256" key="4">
    <source>
        <dbReference type="ARBA" id="ARBA00022989"/>
    </source>
</evidence>
<organism evidence="6 7">
    <name type="scientific">Piscirickettsia salmonis</name>
    <dbReference type="NCBI Taxonomy" id="1238"/>
    <lineage>
        <taxon>Bacteria</taxon>
        <taxon>Pseudomonadati</taxon>
        <taxon>Pseudomonadota</taxon>
        <taxon>Gammaproteobacteria</taxon>
        <taxon>Thiotrichales</taxon>
        <taxon>Piscirickettsiaceae</taxon>
        <taxon>Piscirickettsia</taxon>
    </lineage>
</organism>
<dbReference type="Proteomes" id="UP000422232">
    <property type="component" value="Chromosome"/>
</dbReference>
<dbReference type="RefSeq" id="WP_016209955.1">
    <property type="nucleotide sequence ID" value="NZ_CP012413.1"/>
</dbReference>
<dbReference type="Pfam" id="PF03743">
    <property type="entry name" value="TrbI"/>
    <property type="match status" value="1"/>
</dbReference>
<gene>
    <name evidence="6" type="primary">icmE_1</name>
    <name evidence="6" type="ORF">Psal009_02165</name>
</gene>
<keyword evidence="4" id="KW-1133">Transmembrane helix</keyword>
<dbReference type="GO" id="GO:0016020">
    <property type="term" value="C:membrane"/>
    <property type="evidence" value="ECO:0007669"/>
    <property type="project" value="UniProtKB-SubCell"/>
</dbReference>
<keyword evidence="7" id="KW-1185">Reference proteome</keyword>
<dbReference type="CDD" id="cd16431">
    <property type="entry name" value="IcmE"/>
    <property type="match status" value="1"/>
</dbReference>
<comment type="similarity">
    <text evidence="2">Belongs to the TrbI/VirB10 family.</text>
</comment>
<evidence type="ECO:0000313" key="7">
    <source>
        <dbReference type="Proteomes" id="UP000422232"/>
    </source>
</evidence>
<evidence type="ECO:0000313" key="6">
    <source>
        <dbReference type="EMBL" id="QGO06257.1"/>
    </source>
</evidence>
<dbReference type="EMBL" id="CP038908">
    <property type="protein sequence ID" value="QGO06257.1"/>
    <property type="molecule type" value="Genomic_DNA"/>
</dbReference>
<keyword evidence="3" id="KW-0812">Transmembrane</keyword>
<name>A0A9Q5VLE7_PISSA</name>
<proteinExistence type="inferred from homology"/>
<dbReference type="Gene3D" id="2.40.128.260">
    <property type="entry name" value="Type IV secretion system, VirB10/TraB/TrbI"/>
    <property type="match status" value="1"/>
</dbReference>
<comment type="subcellular location">
    <subcellularLocation>
        <location evidence="1">Membrane</location>
        <topology evidence="1">Single-pass membrane protein</topology>
    </subcellularLocation>
</comment>
<dbReference type="AlphaFoldDB" id="A0A9Q5VLE7"/>
<dbReference type="InterPro" id="IPR005498">
    <property type="entry name" value="T4SS_VirB10/TraB/TrbI"/>
</dbReference>
<protein>
    <submittedName>
        <fullName evidence="6">Intracellular multiplication protein IcmE</fullName>
    </submittedName>
</protein>
<keyword evidence="5" id="KW-0472">Membrane</keyword>
<accession>A0A9Q5VLE7</accession>
<dbReference type="InterPro" id="IPR049855">
    <property type="entry name" value="DotG/IcmE-like_C"/>
</dbReference>
<evidence type="ECO:0000256" key="3">
    <source>
        <dbReference type="ARBA" id="ARBA00022692"/>
    </source>
</evidence>
<dbReference type="GeneID" id="66741194"/>
<dbReference type="InterPro" id="IPR042217">
    <property type="entry name" value="T4SS_VirB10/TrbI"/>
</dbReference>
<evidence type="ECO:0000256" key="5">
    <source>
        <dbReference type="ARBA" id="ARBA00023136"/>
    </source>
</evidence>
<evidence type="ECO:0000256" key="2">
    <source>
        <dbReference type="ARBA" id="ARBA00010265"/>
    </source>
</evidence>